<dbReference type="Proteomes" id="UP001234989">
    <property type="component" value="Chromosome 7"/>
</dbReference>
<accession>A0AAF0U2H4</accession>
<keyword evidence="2" id="KW-1185">Reference proteome</keyword>
<organism evidence="1 2">
    <name type="scientific">Solanum verrucosum</name>
    <dbReference type="NCBI Taxonomy" id="315347"/>
    <lineage>
        <taxon>Eukaryota</taxon>
        <taxon>Viridiplantae</taxon>
        <taxon>Streptophyta</taxon>
        <taxon>Embryophyta</taxon>
        <taxon>Tracheophyta</taxon>
        <taxon>Spermatophyta</taxon>
        <taxon>Magnoliopsida</taxon>
        <taxon>eudicotyledons</taxon>
        <taxon>Gunneridae</taxon>
        <taxon>Pentapetalae</taxon>
        <taxon>asterids</taxon>
        <taxon>lamiids</taxon>
        <taxon>Solanales</taxon>
        <taxon>Solanaceae</taxon>
        <taxon>Solanoideae</taxon>
        <taxon>Solaneae</taxon>
        <taxon>Solanum</taxon>
    </lineage>
</organism>
<dbReference type="EMBL" id="CP133618">
    <property type="protein sequence ID" value="WMV38063.1"/>
    <property type="molecule type" value="Genomic_DNA"/>
</dbReference>
<evidence type="ECO:0000313" key="1">
    <source>
        <dbReference type="EMBL" id="WMV38063.1"/>
    </source>
</evidence>
<protein>
    <submittedName>
        <fullName evidence="1">Uncharacterized protein</fullName>
    </submittedName>
</protein>
<reference evidence="1" key="1">
    <citation type="submission" date="2023-08" db="EMBL/GenBank/DDBJ databases">
        <title>A de novo genome assembly of Solanum verrucosum Schlechtendal, a Mexican diploid species geographically isolated from the other diploid A-genome species in potato relatives.</title>
        <authorList>
            <person name="Hosaka K."/>
        </authorList>
    </citation>
    <scope>NUCLEOTIDE SEQUENCE</scope>
    <source>
        <tissue evidence="1">Young leaves</tissue>
    </source>
</reference>
<gene>
    <name evidence="1" type="ORF">MTR67_031448</name>
</gene>
<dbReference type="AlphaFoldDB" id="A0AAF0U2H4"/>
<sequence>MEGLMMIVVDGYGKLRWLELLKDYDMSILYHPGKANVLADALSRLSMESVSNVEVDKKELVRHVHRLARLGVRLIDSTKGGVMVYSGSKSSFVTDLKA</sequence>
<proteinExistence type="predicted"/>
<evidence type="ECO:0000313" key="2">
    <source>
        <dbReference type="Proteomes" id="UP001234989"/>
    </source>
</evidence>
<name>A0AAF0U2H4_SOLVR</name>